<feature type="compositionally biased region" description="Polar residues" evidence="1">
    <location>
        <begin position="211"/>
        <end position="230"/>
    </location>
</feature>
<sequence>MTGRVATQPSTYGPHVEIKGRDVEVVFPAEKIFPSILCYNGDIAQELSTDHISADASICQSDESVTCEASLDCDQLVVILTHKIVITASTQRCVVKRTGTGKWGPHPLATGYKRGYSTSTSTPGVPNLAYPVTPDQNGDKNGYEQDDSSSYTGTGGTTYPTTPSSGTRGPLGSEHGTDYSGTTETGTTTYPNTPSVGLIFKKNPSAAGYETSYSGSETQAGYTTSVTSGGAKSGDTGTGATYTITETQRKTTYSSSSTTDTPKTEPGAGYSVAGTGTPSVSYPKPNTMEGRVFAYFYALLTRGLEGLEHSLKGQCSSSLASIASRALFDYAKAPLRLSRQGHSL</sequence>
<name>A0A164RBV5_9AGAM</name>
<protein>
    <submittedName>
        <fullName evidence="2">Uncharacterized protein</fullName>
    </submittedName>
</protein>
<accession>A0A164RBV5</accession>
<feature type="region of interest" description="Disordered" evidence="1">
    <location>
        <begin position="114"/>
        <end position="194"/>
    </location>
</feature>
<keyword evidence="3" id="KW-1185">Reference proteome</keyword>
<reference evidence="2 3" key="1">
    <citation type="journal article" date="2016" name="Mol. Biol. Evol.">
        <title>Comparative Genomics of Early-Diverging Mushroom-Forming Fungi Provides Insights into the Origins of Lignocellulose Decay Capabilities.</title>
        <authorList>
            <person name="Nagy L.G."/>
            <person name="Riley R."/>
            <person name="Tritt A."/>
            <person name="Adam C."/>
            <person name="Daum C."/>
            <person name="Floudas D."/>
            <person name="Sun H."/>
            <person name="Yadav J.S."/>
            <person name="Pangilinan J."/>
            <person name="Larsson K.H."/>
            <person name="Matsuura K."/>
            <person name="Barry K."/>
            <person name="Labutti K."/>
            <person name="Kuo R."/>
            <person name="Ohm R.A."/>
            <person name="Bhattacharya S.S."/>
            <person name="Shirouzu T."/>
            <person name="Yoshinaga Y."/>
            <person name="Martin F.M."/>
            <person name="Grigoriev I.V."/>
            <person name="Hibbett D.S."/>
        </authorList>
    </citation>
    <scope>NUCLEOTIDE SEQUENCE [LARGE SCALE GENOMIC DNA]</scope>
    <source>
        <strain evidence="2 3">HHB9708</strain>
    </source>
</reference>
<feature type="region of interest" description="Disordered" evidence="1">
    <location>
        <begin position="207"/>
        <end position="282"/>
    </location>
</feature>
<dbReference type="EMBL" id="KV419421">
    <property type="protein sequence ID" value="KZS90428.1"/>
    <property type="molecule type" value="Genomic_DNA"/>
</dbReference>
<feature type="compositionally biased region" description="Low complexity" evidence="1">
    <location>
        <begin position="148"/>
        <end position="194"/>
    </location>
</feature>
<dbReference type="AlphaFoldDB" id="A0A164RBV5"/>
<evidence type="ECO:0000313" key="2">
    <source>
        <dbReference type="EMBL" id="KZS90428.1"/>
    </source>
</evidence>
<organism evidence="2 3">
    <name type="scientific">Sistotremastrum niveocremeum HHB9708</name>
    <dbReference type="NCBI Taxonomy" id="1314777"/>
    <lineage>
        <taxon>Eukaryota</taxon>
        <taxon>Fungi</taxon>
        <taxon>Dikarya</taxon>
        <taxon>Basidiomycota</taxon>
        <taxon>Agaricomycotina</taxon>
        <taxon>Agaricomycetes</taxon>
        <taxon>Sistotremastrales</taxon>
        <taxon>Sistotremastraceae</taxon>
        <taxon>Sertulicium</taxon>
        <taxon>Sertulicium niveocremeum</taxon>
    </lineage>
</organism>
<dbReference type="Proteomes" id="UP000076722">
    <property type="component" value="Unassembled WGS sequence"/>
</dbReference>
<proteinExistence type="predicted"/>
<evidence type="ECO:0000313" key="3">
    <source>
        <dbReference type="Proteomes" id="UP000076722"/>
    </source>
</evidence>
<feature type="compositionally biased region" description="Low complexity" evidence="1">
    <location>
        <begin position="234"/>
        <end position="261"/>
    </location>
</feature>
<gene>
    <name evidence="2" type="ORF">SISNIDRAFT_496967</name>
</gene>
<evidence type="ECO:0000256" key="1">
    <source>
        <dbReference type="SAM" id="MobiDB-lite"/>
    </source>
</evidence>